<dbReference type="AlphaFoldDB" id="H7EKU3"/>
<protein>
    <recommendedName>
        <fullName evidence="4">Outer membrane protein beta-barrel domain-containing protein</fullName>
    </recommendedName>
</protein>
<feature type="signal peptide" evidence="1">
    <location>
        <begin position="1"/>
        <end position="20"/>
    </location>
</feature>
<accession>H7EKU3</accession>
<evidence type="ECO:0008006" key="4">
    <source>
        <dbReference type="Google" id="ProtNLM"/>
    </source>
</evidence>
<comment type="caution">
    <text evidence="2">The sequence shown here is derived from an EMBL/GenBank/DDBJ whole genome shotgun (WGS) entry which is preliminary data.</text>
</comment>
<dbReference type="RefSeq" id="WP_002704348.1">
    <property type="nucleotide sequence ID" value="NZ_AGRW01000046.1"/>
</dbReference>
<organism evidence="2 3">
    <name type="scientific">Treponema saccharophilum DSM 2985</name>
    <dbReference type="NCBI Taxonomy" id="907348"/>
    <lineage>
        <taxon>Bacteria</taxon>
        <taxon>Pseudomonadati</taxon>
        <taxon>Spirochaetota</taxon>
        <taxon>Spirochaetia</taxon>
        <taxon>Spirochaetales</taxon>
        <taxon>Treponemataceae</taxon>
        <taxon>Treponema</taxon>
    </lineage>
</organism>
<dbReference type="Proteomes" id="UP000003571">
    <property type="component" value="Unassembled WGS sequence"/>
</dbReference>
<gene>
    <name evidence="2" type="ORF">TresaDRAFT_1993</name>
</gene>
<feature type="chain" id="PRO_5003609778" description="Outer membrane protein beta-barrel domain-containing protein" evidence="1">
    <location>
        <begin position="21"/>
        <end position="185"/>
    </location>
</feature>
<dbReference type="PATRIC" id="fig|907348.3.peg.1522"/>
<sequence length="185" mass="20181">MRKTVVLLFLLLSVSSGIFADVSATNIRNAFLPGLSASAVTGFKNEKIYTGFDFHYAFVQGTSEARSPSSFGGYYEGYCEIGFYKEIDSPVDDDIFFTYAAGVNLSFEKFIGGSRDFLIPYFGAKVGGIYFNTVGKGMLLEPVLGLVVINKKSININLNSGLFLNTVDLSKYIGLHTSLVVNLNL</sequence>
<name>H7EKU3_9SPIR</name>
<evidence type="ECO:0000313" key="3">
    <source>
        <dbReference type="Proteomes" id="UP000003571"/>
    </source>
</evidence>
<evidence type="ECO:0000256" key="1">
    <source>
        <dbReference type="SAM" id="SignalP"/>
    </source>
</evidence>
<reference evidence="2 3" key="1">
    <citation type="submission" date="2011-09" db="EMBL/GenBank/DDBJ databases">
        <title>The draft genome of Treponema saccharophilum DSM 2985.</title>
        <authorList>
            <consortium name="US DOE Joint Genome Institute (JGI-PGF)"/>
            <person name="Lucas S."/>
            <person name="Copeland A."/>
            <person name="Lapidus A."/>
            <person name="Glavina del Rio T."/>
            <person name="Dalin E."/>
            <person name="Tice H."/>
            <person name="Bruce D."/>
            <person name="Goodwin L."/>
            <person name="Pitluck S."/>
            <person name="Peters L."/>
            <person name="Kyrpides N."/>
            <person name="Mavromatis K."/>
            <person name="Ivanova N."/>
            <person name="Markowitz V."/>
            <person name="Cheng J.-F."/>
            <person name="Hugenholtz P."/>
            <person name="Woyke T."/>
            <person name="Wu D."/>
            <person name="Gronow S."/>
            <person name="Wellnitz S."/>
            <person name="Brambilla E."/>
            <person name="Klenk H.-P."/>
            <person name="Eisen J.A."/>
        </authorList>
    </citation>
    <scope>NUCLEOTIDE SEQUENCE [LARGE SCALE GENOMIC DNA]</scope>
    <source>
        <strain evidence="2 3">DSM 2985</strain>
    </source>
</reference>
<keyword evidence="1" id="KW-0732">Signal</keyword>
<proteinExistence type="predicted"/>
<keyword evidence="3" id="KW-1185">Reference proteome</keyword>
<dbReference type="EMBL" id="AGRW01000046">
    <property type="protein sequence ID" value="EIC01851.1"/>
    <property type="molecule type" value="Genomic_DNA"/>
</dbReference>
<evidence type="ECO:0000313" key="2">
    <source>
        <dbReference type="EMBL" id="EIC01851.1"/>
    </source>
</evidence>